<dbReference type="PANTHER" id="PTHR22911">
    <property type="entry name" value="ACYL-MALONYL CONDENSING ENZYME-RELATED"/>
    <property type="match status" value="1"/>
</dbReference>
<dbReference type="Gene3D" id="1.10.3730.20">
    <property type="match status" value="1"/>
</dbReference>
<keyword evidence="1" id="KW-0812">Transmembrane</keyword>
<dbReference type="Proteomes" id="UP000177354">
    <property type="component" value="Unassembled WGS sequence"/>
</dbReference>
<dbReference type="Pfam" id="PF00892">
    <property type="entry name" value="EamA"/>
    <property type="match status" value="2"/>
</dbReference>
<proteinExistence type="predicted"/>
<keyword evidence="1" id="KW-0472">Membrane</keyword>
<feature type="transmembrane region" description="Helical" evidence="1">
    <location>
        <begin position="27"/>
        <end position="45"/>
    </location>
</feature>
<feature type="transmembrane region" description="Helical" evidence="1">
    <location>
        <begin position="147"/>
        <end position="164"/>
    </location>
</feature>
<feature type="domain" description="EamA" evidence="2">
    <location>
        <begin position="143"/>
        <end position="276"/>
    </location>
</feature>
<comment type="caution">
    <text evidence="3">The sequence shown here is derived from an EMBL/GenBank/DDBJ whole genome shotgun (WGS) entry which is preliminary data.</text>
</comment>
<organism evidence="3 4">
    <name type="scientific">Candidatus Gottesmanbacteria bacterium RIFCSPHIGHO2_01_FULL_40_15</name>
    <dbReference type="NCBI Taxonomy" id="1798376"/>
    <lineage>
        <taxon>Bacteria</taxon>
        <taxon>Candidatus Gottesmaniibacteriota</taxon>
    </lineage>
</organism>
<reference evidence="3 4" key="1">
    <citation type="journal article" date="2016" name="Nat. Commun.">
        <title>Thousands of microbial genomes shed light on interconnected biogeochemical processes in an aquifer system.</title>
        <authorList>
            <person name="Anantharaman K."/>
            <person name="Brown C.T."/>
            <person name="Hug L.A."/>
            <person name="Sharon I."/>
            <person name="Castelle C.J."/>
            <person name="Probst A.J."/>
            <person name="Thomas B.C."/>
            <person name="Singh A."/>
            <person name="Wilkins M.J."/>
            <person name="Karaoz U."/>
            <person name="Brodie E.L."/>
            <person name="Williams K.H."/>
            <person name="Hubbard S.S."/>
            <person name="Banfield J.F."/>
        </authorList>
    </citation>
    <scope>NUCLEOTIDE SEQUENCE [LARGE SCALE GENOMIC DNA]</scope>
</reference>
<evidence type="ECO:0000313" key="3">
    <source>
        <dbReference type="EMBL" id="OGG07949.1"/>
    </source>
</evidence>
<evidence type="ECO:0000259" key="2">
    <source>
        <dbReference type="Pfam" id="PF00892"/>
    </source>
</evidence>
<feature type="transmembrane region" description="Helical" evidence="1">
    <location>
        <begin position="204"/>
        <end position="222"/>
    </location>
</feature>
<dbReference type="InterPro" id="IPR000620">
    <property type="entry name" value="EamA_dom"/>
</dbReference>
<feature type="transmembrane region" description="Helical" evidence="1">
    <location>
        <begin position="51"/>
        <end position="72"/>
    </location>
</feature>
<sequence length="280" mass="31238">MLALIGWGSGDVLIAKLTRKIGSRVTLFWWMFSSLILSSLYLPFAGPIPDFLMFSFALILNIFGLLGVIWYVQAFEQSHISLVGTIAGSFSILVVPLSVIFFSERLEILQIGAIIMTITGLILATLHPEDLKNRNFRRLSENKGIKLSFLAFLNWGIYWTLIRIPVQKIGWYWSEYPFYFMILLLPLMGMTKNISISAVRNSKILFMIILSGALSTMANFSFNLGITYGYSSIVAPIAGSSPVLFVILSRFVFREPLTGQQKLGIISALTGIVLIGFNSV</sequence>
<name>A0A1F5Z683_9BACT</name>
<dbReference type="AlphaFoldDB" id="A0A1F5Z683"/>
<feature type="transmembrane region" description="Helical" evidence="1">
    <location>
        <begin position="228"/>
        <end position="251"/>
    </location>
</feature>
<feature type="transmembrane region" description="Helical" evidence="1">
    <location>
        <begin position="176"/>
        <end position="192"/>
    </location>
</feature>
<feature type="transmembrane region" description="Helical" evidence="1">
    <location>
        <begin position="79"/>
        <end position="102"/>
    </location>
</feature>
<evidence type="ECO:0000256" key="1">
    <source>
        <dbReference type="SAM" id="Phobius"/>
    </source>
</evidence>
<protein>
    <recommendedName>
        <fullName evidence="2">EamA domain-containing protein</fullName>
    </recommendedName>
</protein>
<feature type="domain" description="EamA" evidence="2">
    <location>
        <begin position="1"/>
        <end position="125"/>
    </location>
</feature>
<accession>A0A1F5Z683</accession>
<keyword evidence="1" id="KW-1133">Transmembrane helix</keyword>
<dbReference type="PANTHER" id="PTHR22911:SF137">
    <property type="entry name" value="SOLUTE CARRIER FAMILY 35 MEMBER G2-RELATED"/>
    <property type="match status" value="1"/>
</dbReference>
<dbReference type="SUPFAM" id="SSF103481">
    <property type="entry name" value="Multidrug resistance efflux transporter EmrE"/>
    <property type="match status" value="2"/>
</dbReference>
<evidence type="ECO:0000313" key="4">
    <source>
        <dbReference type="Proteomes" id="UP000177354"/>
    </source>
</evidence>
<dbReference type="GO" id="GO:0016020">
    <property type="term" value="C:membrane"/>
    <property type="evidence" value="ECO:0007669"/>
    <property type="project" value="InterPro"/>
</dbReference>
<gene>
    <name evidence="3" type="ORF">A2777_00165</name>
</gene>
<dbReference type="InterPro" id="IPR037185">
    <property type="entry name" value="EmrE-like"/>
</dbReference>
<dbReference type="EMBL" id="MFJF01000006">
    <property type="protein sequence ID" value="OGG07949.1"/>
    <property type="molecule type" value="Genomic_DNA"/>
</dbReference>
<feature type="transmembrane region" description="Helical" evidence="1">
    <location>
        <begin position="108"/>
        <end position="126"/>
    </location>
</feature>